<name>A0ABR4IZ43_9EURO</name>
<gene>
    <name evidence="3" type="ORF">BDW59DRAFT_157367</name>
</gene>
<feature type="chain" id="PRO_5046106864" evidence="2">
    <location>
        <begin position="18"/>
        <end position="272"/>
    </location>
</feature>
<dbReference type="Gene3D" id="1.20.1280.140">
    <property type="match status" value="1"/>
</dbReference>
<sequence>MKFTGLFTVALATTALATPAKRQSSVTDLIDNIAQQVAALSDAVSSFDGGDPSDVQSASDTLVETITSAAEQVNSGDDLSNADALALTSPVQDLTDDVDGVVDQLISKQDQFVSAGAGGAVKTSLDDQYDAASSLADAISSKVPTALESIAAELSAGITAAIQRGVDAYADVEDDGGATTTDTATSTATSTATETETETETTATETETETETSTSTSSVPVIPTGSSTTTPTESSTPTASETPADPEFTGAATKERLSLVGALAAVAVAIAV</sequence>
<feature type="compositionally biased region" description="Low complexity" evidence="1">
    <location>
        <begin position="179"/>
        <end position="247"/>
    </location>
</feature>
<evidence type="ECO:0000313" key="4">
    <source>
        <dbReference type="Proteomes" id="UP001610335"/>
    </source>
</evidence>
<evidence type="ECO:0000256" key="1">
    <source>
        <dbReference type="SAM" id="MobiDB-lite"/>
    </source>
</evidence>
<dbReference type="Proteomes" id="UP001610335">
    <property type="component" value="Unassembled WGS sequence"/>
</dbReference>
<feature type="region of interest" description="Disordered" evidence="1">
    <location>
        <begin position="173"/>
        <end position="247"/>
    </location>
</feature>
<keyword evidence="4" id="KW-1185">Reference proteome</keyword>
<feature type="signal peptide" evidence="2">
    <location>
        <begin position="1"/>
        <end position="17"/>
    </location>
</feature>
<dbReference type="Pfam" id="PF12296">
    <property type="entry name" value="HsbA"/>
    <property type="match status" value="1"/>
</dbReference>
<keyword evidence="2" id="KW-0732">Signal</keyword>
<dbReference type="EMBL" id="JBFXLS010000006">
    <property type="protein sequence ID" value="KAL2832544.1"/>
    <property type="molecule type" value="Genomic_DNA"/>
</dbReference>
<protein>
    <submittedName>
        <fullName evidence="3">Hydrophobic surface binding protein A-domain-containing protein</fullName>
    </submittedName>
</protein>
<dbReference type="PANTHER" id="PTHR38123:SF6">
    <property type="entry name" value="CELL WALL SERINE-THREONINE-RICH GALACTOMANNOPROTEIN MP1 (AFU_ORTHOLOGUE AFUA_4G03240)"/>
    <property type="match status" value="1"/>
</dbReference>
<dbReference type="InterPro" id="IPR021054">
    <property type="entry name" value="Cell_wall_mannoprotein_1"/>
</dbReference>
<evidence type="ECO:0000313" key="3">
    <source>
        <dbReference type="EMBL" id="KAL2832544.1"/>
    </source>
</evidence>
<accession>A0ABR4IZ43</accession>
<proteinExistence type="predicted"/>
<evidence type="ECO:0000256" key="2">
    <source>
        <dbReference type="SAM" id="SignalP"/>
    </source>
</evidence>
<reference evidence="3 4" key="1">
    <citation type="submission" date="2024-07" db="EMBL/GenBank/DDBJ databases">
        <title>Section-level genome sequencing and comparative genomics of Aspergillus sections Usti and Cavernicolus.</title>
        <authorList>
            <consortium name="Lawrence Berkeley National Laboratory"/>
            <person name="Nybo J.L."/>
            <person name="Vesth T.C."/>
            <person name="Theobald S."/>
            <person name="Frisvad J.C."/>
            <person name="Larsen T.O."/>
            <person name="Kjaerboelling I."/>
            <person name="Rothschild-Mancinelli K."/>
            <person name="Lyhne E.K."/>
            <person name="Kogle M.E."/>
            <person name="Barry K."/>
            <person name="Clum A."/>
            <person name="Na H."/>
            <person name="Ledsgaard L."/>
            <person name="Lin J."/>
            <person name="Lipzen A."/>
            <person name="Kuo A."/>
            <person name="Riley R."/>
            <person name="Mondo S."/>
            <person name="LaButti K."/>
            <person name="Haridas S."/>
            <person name="Pangalinan J."/>
            <person name="Salamov A.A."/>
            <person name="Simmons B.A."/>
            <person name="Magnuson J.K."/>
            <person name="Chen J."/>
            <person name="Drula E."/>
            <person name="Henrissat B."/>
            <person name="Wiebenga A."/>
            <person name="Lubbers R.J."/>
            <person name="Gomes A.C."/>
            <person name="Makela M.R."/>
            <person name="Stajich J."/>
            <person name="Grigoriev I.V."/>
            <person name="Mortensen U.H."/>
            <person name="De vries R.P."/>
            <person name="Baker S.E."/>
            <person name="Andersen M.R."/>
        </authorList>
    </citation>
    <scope>NUCLEOTIDE SEQUENCE [LARGE SCALE GENOMIC DNA]</scope>
    <source>
        <strain evidence="3 4">CBS 600.67</strain>
    </source>
</reference>
<organism evidence="3 4">
    <name type="scientific">Aspergillus cavernicola</name>
    <dbReference type="NCBI Taxonomy" id="176166"/>
    <lineage>
        <taxon>Eukaryota</taxon>
        <taxon>Fungi</taxon>
        <taxon>Dikarya</taxon>
        <taxon>Ascomycota</taxon>
        <taxon>Pezizomycotina</taxon>
        <taxon>Eurotiomycetes</taxon>
        <taxon>Eurotiomycetidae</taxon>
        <taxon>Eurotiales</taxon>
        <taxon>Aspergillaceae</taxon>
        <taxon>Aspergillus</taxon>
        <taxon>Aspergillus subgen. Nidulantes</taxon>
    </lineage>
</organism>
<dbReference type="PANTHER" id="PTHR38123">
    <property type="entry name" value="CELL WALL SERINE-THREONINE-RICH GALACTOMANNOPROTEIN MP1 (AFU_ORTHOLOGUE AFUA_4G03240)"/>
    <property type="match status" value="1"/>
</dbReference>
<comment type="caution">
    <text evidence="3">The sequence shown here is derived from an EMBL/GenBank/DDBJ whole genome shotgun (WGS) entry which is preliminary data.</text>
</comment>